<dbReference type="EMBL" id="PVXP01000040">
    <property type="protein sequence ID" value="PRR84227.1"/>
    <property type="molecule type" value="Genomic_DNA"/>
</dbReference>
<dbReference type="PANTHER" id="PTHR13774">
    <property type="entry name" value="PHENAZINE BIOSYNTHESIS PROTEIN"/>
    <property type="match status" value="1"/>
</dbReference>
<dbReference type="PANTHER" id="PTHR13774:SF39">
    <property type="entry name" value="BIOSYNTHESIS PROTEIN, PUTATIVE-RELATED"/>
    <property type="match status" value="1"/>
</dbReference>
<dbReference type="AlphaFoldDB" id="A0A2T0BK48"/>
<gene>
    <name evidence="4" type="primary">yddE_2</name>
    <name evidence="4" type="ORF">CLLU_24870</name>
</gene>
<comment type="similarity">
    <text evidence="1">Belongs to the PhzF family.</text>
</comment>
<evidence type="ECO:0000313" key="5">
    <source>
        <dbReference type="Proteomes" id="UP000237798"/>
    </source>
</evidence>
<evidence type="ECO:0000256" key="1">
    <source>
        <dbReference type="ARBA" id="ARBA00008270"/>
    </source>
</evidence>
<name>A0A2T0BK48_9CLOT</name>
<dbReference type="OrthoDB" id="9788221at2"/>
<dbReference type="GO" id="GO:0005737">
    <property type="term" value="C:cytoplasm"/>
    <property type="evidence" value="ECO:0007669"/>
    <property type="project" value="TreeGrafter"/>
</dbReference>
<dbReference type="EC" id="5.1.-.-" evidence="4"/>
<dbReference type="GO" id="GO:0016853">
    <property type="term" value="F:isomerase activity"/>
    <property type="evidence" value="ECO:0007669"/>
    <property type="project" value="UniProtKB-KW"/>
</dbReference>
<proteinExistence type="inferred from homology"/>
<accession>A0A2T0BK48</accession>
<dbReference type="Gene3D" id="3.10.310.10">
    <property type="entry name" value="Diaminopimelate Epimerase, Chain A, domain 1"/>
    <property type="match status" value="2"/>
</dbReference>
<dbReference type="InterPro" id="IPR003719">
    <property type="entry name" value="Phenazine_PhzF-like"/>
</dbReference>
<feature type="active site" evidence="3">
    <location>
        <position position="46"/>
    </location>
</feature>
<organism evidence="4 5">
    <name type="scientific">Clostridium luticellarii</name>
    <dbReference type="NCBI Taxonomy" id="1691940"/>
    <lineage>
        <taxon>Bacteria</taxon>
        <taxon>Bacillati</taxon>
        <taxon>Bacillota</taxon>
        <taxon>Clostridia</taxon>
        <taxon>Eubacteriales</taxon>
        <taxon>Clostridiaceae</taxon>
        <taxon>Clostridium</taxon>
    </lineage>
</organism>
<dbReference type="Pfam" id="PF02567">
    <property type="entry name" value="PhzC-PhzF"/>
    <property type="match status" value="1"/>
</dbReference>
<reference evidence="4 5" key="1">
    <citation type="submission" date="2018-03" db="EMBL/GenBank/DDBJ databases">
        <title>Genome sequence of Clostridium luticellarii DSM 29923.</title>
        <authorList>
            <person name="Poehlein A."/>
            <person name="Daniel R."/>
        </authorList>
    </citation>
    <scope>NUCLEOTIDE SEQUENCE [LARGE SCALE GENOMIC DNA]</scope>
    <source>
        <strain evidence="4 5">DSM 29923</strain>
    </source>
</reference>
<sequence length="290" mass="32384">MKIKVYTLNAFAKTNTGGNPAGVVLNADSLLSEHMQRIAKKVGFSETAFVKKSNNADFKVEFFTPNKEVNLCGHATVATFCLLADKGIIDAGRYTQETKAGILEIEYRKNNRIYMDQCKPIFHKILDKKYIADTLNISQNKIMDDIPIQIVSTGLKDILIPIKSLGDLCSIKPDFDKISYVCKKENCVGYHLFTLETKQGSTAHCRNFAPLYNISEESATGTSTGALSCYLYRYGIISQNHMKDLVFEQGYCMNRPSEILASVIIHSGKINEVKIGGNALNIEEREIEIM</sequence>
<dbReference type="SUPFAM" id="SSF54506">
    <property type="entry name" value="Diaminopimelate epimerase-like"/>
    <property type="match status" value="1"/>
</dbReference>
<dbReference type="RefSeq" id="WP_106010097.1">
    <property type="nucleotide sequence ID" value="NZ_JALCPJ010000038.1"/>
</dbReference>
<evidence type="ECO:0000313" key="4">
    <source>
        <dbReference type="EMBL" id="PRR84227.1"/>
    </source>
</evidence>
<comment type="caution">
    <text evidence="4">The sequence shown here is derived from an EMBL/GenBank/DDBJ whole genome shotgun (WGS) entry which is preliminary data.</text>
</comment>
<keyword evidence="5" id="KW-1185">Reference proteome</keyword>
<dbReference type="PIRSF" id="PIRSF016184">
    <property type="entry name" value="PhzC_PhzF"/>
    <property type="match status" value="1"/>
</dbReference>
<dbReference type="Proteomes" id="UP000237798">
    <property type="component" value="Unassembled WGS sequence"/>
</dbReference>
<evidence type="ECO:0000256" key="2">
    <source>
        <dbReference type="ARBA" id="ARBA00023235"/>
    </source>
</evidence>
<protein>
    <submittedName>
        <fullName evidence="4">Putative isomerase YddE</fullName>
        <ecNumber evidence="4">5.1.-.-</ecNumber>
    </submittedName>
</protein>
<keyword evidence="2 4" id="KW-0413">Isomerase</keyword>
<dbReference type="NCBIfam" id="TIGR00654">
    <property type="entry name" value="PhzF_family"/>
    <property type="match status" value="1"/>
</dbReference>
<evidence type="ECO:0000256" key="3">
    <source>
        <dbReference type="PIRSR" id="PIRSR016184-1"/>
    </source>
</evidence>